<evidence type="ECO:0000313" key="2">
    <source>
        <dbReference type="EMBL" id="NHO33374.1"/>
    </source>
</evidence>
<gene>
    <name evidence="2" type="ORF">GOB84_12515</name>
</gene>
<name>A0ABX0KD31_9PROT</name>
<sequence length="48" mass="5226">MKRAFLLVLGCSLLSACSWFGSSGPDKHLTKEQQLEALGYKDGLKAVK</sequence>
<protein>
    <recommendedName>
        <fullName evidence="4">Lipoprotein</fullName>
    </recommendedName>
</protein>
<accession>A0ABX0KD31</accession>
<evidence type="ECO:0000256" key="1">
    <source>
        <dbReference type="SAM" id="SignalP"/>
    </source>
</evidence>
<dbReference type="EMBL" id="WOSW01000026">
    <property type="protein sequence ID" value="NHO33374.1"/>
    <property type="molecule type" value="Genomic_DNA"/>
</dbReference>
<dbReference type="Proteomes" id="UP000615326">
    <property type="component" value="Unassembled WGS sequence"/>
</dbReference>
<feature type="signal peptide" evidence="1">
    <location>
        <begin position="1"/>
        <end position="21"/>
    </location>
</feature>
<proteinExistence type="predicted"/>
<evidence type="ECO:0008006" key="4">
    <source>
        <dbReference type="Google" id="ProtNLM"/>
    </source>
</evidence>
<keyword evidence="1" id="KW-0732">Signal</keyword>
<evidence type="ECO:0000313" key="3">
    <source>
        <dbReference type="Proteomes" id="UP000615326"/>
    </source>
</evidence>
<dbReference type="RefSeq" id="WP_173577894.1">
    <property type="nucleotide sequence ID" value="NZ_WOSW01000026.1"/>
</dbReference>
<keyword evidence="3" id="KW-1185">Reference proteome</keyword>
<dbReference type="PROSITE" id="PS51257">
    <property type="entry name" value="PROKAR_LIPOPROTEIN"/>
    <property type="match status" value="1"/>
</dbReference>
<reference evidence="2 3" key="1">
    <citation type="journal article" date="2020" name="Int. J. Syst. Evol. Microbiol.">
        <title>Novel acetic acid bacteria from cider fermentations: Acetobacter conturbans sp. nov. and Acetobacter fallax sp. nov.</title>
        <authorList>
            <person name="Sombolestani A.S."/>
            <person name="Cleenwerck I."/>
            <person name="Cnockaert M."/>
            <person name="Borremans W."/>
            <person name="Wieme A.D."/>
            <person name="De Vuyst L."/>
            <person name="Vandamme P."/>
        </authorList>
    </citation>
    <scope>NUCLEOTIDE SEQUENCE [LARGE SCALE GENOMIC DNA]</scope>
    <source>
        <strain evidence="2 3">LMG 1637</strain>
    </source>
</reference>
<comment type="caution">
    <text evidence="2">The sequence shown here is derived from an EMBL/GenBank/DDBJ whole genome shotgun (WGS) entry which is preliminary data.</text>
</comment>
<feature type="chain" id="PRO_5047032728" description="Lipoprotein" evidence="1">
    <location>
        <begin position="22"/>
        <end position="48"/>
    </location>
</feature>
<organism evidence="2 3">
    <name type="scientific">Acetobacter fallax</name>
    <dbReference type="NCBI Taxonomy" id="1737473"/>
    <lineage>
        <taxon>Bacteria</taxon>
        <taxon>Pseudomonadati</taxon>
        <taxon>Pseudomonadota</taxon>
        <taxon>Alphaproteobacteria</taxon>
        <taxon>Acetobacterales</taxon>
        <taxon>Acetobacteraceae</taxon>
        <taxon>Acetobacter</taxon>
    </lineage>
</organism>